<dbReference type="GO" id="GO:0016020">
    <property type="term" value="C:membrane"/>
    <property type="evidence" value="ECO:0007669"/>
    <property type="project" value="InterPro"/>
</dbReference>
<protein>
    <recommendedName>
        <fullName evidence="4">Fucosyltransferase C-terminal domain-containing protein</fullName>
    </recommendedName>
</protein>
<evidence type="ECO:0000256" key="3">
    <source>
        <dbReference type="ARBA" id="ARBA00022679"/>
    </source>
</evidence>
<reference evidence="5" key="1">
    <citation type="journal article" date="2020" name="Nature">
        <title>Giant virus diversity and host interactions through global metagenomics.</title>
        <authorList>
            <person name="Schulz F."/>
            <person name="Roux S."/>
            <person name="Paez-Espino D."/>
            <person name="Jungbluth S."/>
            <person name="Walsh D.A."/>
            <person name="Denef V.J."/>
            <person name="McMahon K.D."/>
            <person name="Konstantinidis K.T."/>
            <person name="Eloe-Fadrosh E.A."/>
            <person name="Kyrpides N.C."/>
            <person name="Woyke T."/>
        </authorList>
    </citation>
    <scope>NUCLEOTIDE SEQUENCE</scope>
    <source>
        <strain evidence="5">GVMAG-S-ERX556049-19</strain>
    </source>
</reference>
<dbReference type="InterPro" id="IPR001503">
    <property type="entry name" value="Glyco_trans_10"/>
</dbReference>
<dbReference type="AlphaFoldDB" id="A0A6C0F8B9"/>
<dbReference type="Gene3D" id="3.40.50.11660">
    <property type="entry name" value="Glycosyl transferase family 10, C-terminal domain"/>
    <property type="match status" value="1"/>
</dbReference>
<dbReference type="EMBL" id="MN738822">
    <property type="protein sequence ID" value="QHT37928.1"/>
    <property type="molecule type" value="Genomic_DNA"/>
</dbReference>
<dbReference type="PANTHER" id="PTHR11929:SF194">
    <property type="entry name" value="ALPHA-(1,3)-FUCOSYLTRANSFERASE 10"/>
    <property type="match status" value="1"/>
</dbReference>
<keyword evidence="2" id="KW-0328">Glycosyltransferase</keyword>
<evidence type="ECO:0000256" key="2">
    <source>
        <dbReference type="ARBA" id="ARBA00022676"/>
    </source>
</evidence>
<accession>A0A6C0F8B9</accession>
<sequence length="291" mass="34327">MYKLKIFSNFIEDGACKRVWERLCETKDMTNYGIDKNIYITNDDDYTHVLILNTAMPNIPEHIPKKNVVGLAFEPWPYLDLTNIFVDYAQKNIGKYYIGTKDILPEPFVVSFSFMWYMTPYRTIPEKTKMMSLMISTKYELHGHRYRHLLAKQIILNNLPIDIYGTGCEIYSPEYYQLKGNFKEREPYEDYMFHIGIENMQTDHYFSEKIINPLLAGCTPIYLGCLNINNYFPNNVVNLTGDIENDLNILVNILKEPLSFKKEIELQTIKNKIYLLRNLDKIYDVKEPETI</sequence>
<organism evidence="5">
    <name type="scientific">viral metagenome</name>
    <dbReference type="NCBI Taxonomy" id="1070528"/>
    <lineage>
        <taxon>unclassified sequences</taxon>
        <taxon>metagenomes</taxon>
        <taxon>organismal metagenomes</taxon>
    </lineage>
</organism>
<dbReference type="Pfam" id="PF00852">
    <property type="entry name" value="Glyco_transf_10"/>
    <property type="match status" value="1"/>
</dbReference>
<dbReference type="InterPro" id="IPR055270">
    <property type="entry name" value="Glyco_tran_10_C"/>
</dbReference>
<feature type="domain" description="Fucosyltransferase C-terminal" evidence="4">
    <location>
        <begin position="125"/>
        <end position="234"/>
    </location>
</feature>
<evidence type="ECO:0000259" key="4">
    <source>
        <dbReference type="Pfam" id="PF00852"/>
    </source>
</evidence>
<dbReference type="InterPro" id="IPR038577">
    <property type="entry name" value="GT10-like_C_sf"/>
</dbReference>
<dbReference type="GO" id="GO:0046920">
    <property type="term" value="F:alpha-(1-&gt;3)-fucosyltransferase activity"/>
    <property type="evidence" value="ECO:0007669"/>
    <property type="project" value="TreeGrafter"/>
</dbReference>
<comment type="similarity">
    <text evidence="1">Belongs to the glycosyltransferase 10 family.</text>
</comment>
<dbReference type="PANTHER" id="PTHR11929">
    <property type="entry name" value="ALPHA- 1,3 -FUCOSYLTRANSFERASE"/>
    <property type="match status" value="1"/>
</dbReference>
<dbReference type="SUPFAM" id="SSF53756">
    <property type="entry name" value="UDP-Glycosyltransferase/glycogen phosphorylase"/>
    <property type="match status" value="1"/>
</dbReference>
<name>A0A6C0F8B9_9ZZZZ</name>
<evidence type="ECO:0000313" key="5">
    <source>
        <dbReference type="EMBL" id="QHT37928.1"/>
    </source>
</evidence>
<keyword evidence="3" id="KW-0808">Transferase</keyword>
<proteinExistence type="inferred from homology"/>
<evidence type="ECO:0000256" key="1">
    <source>
        <dbReference type="ARBA" id="ARBA00008919"/>
    </source>
</evidence>